<dbReference type="GO" id="GO:0005886">
    <property type="term" value="C:plasma membrane"/>
    <property type="evidence" value="ECO:0007669"/>
    <property type="project" value="UniProtKB-SubCell"/>
</dbReference>
<keyword evidence="4 6" id="KW-1133">Transmembrane helix</keyword>
<feature type="transmembrane region" description="Helical" evidence="6">
    <location>
        <begin position="353"/>
        <end position="372"/>
    </location>
</feature>
<accession>A0A9D1HN47</accession>
<dbReference type="InterPro" id="IPR051449">
    <property type="entry name" value="ABC-2_transporter_component"/>
</dbReference>
<feature type="transmembrane region" description="Helical" evidence="6">
    <location>
        <begin position="18"/>
        <end position="35"/>
    </location>
</feature>
<sequence>MQVFKLYWKLTRSKWKTFLLYLLIYLSVFALMIGFRNDSATHYEASTVVIGVIDEDHSELSGLLKDYLEKTHQVVFYEDAHEMQDGLFYQYLNLTLHIPDGFEEAFLDGQGELDYQGNQGLSASLASRNIAFYLEKMYALHRQDPQLGLSAQQEILLPILSQQVTVDFSQSNQDQSSFVSALNYLSYVIMALLTTMISSCLIEMRDPQSYTRMLASPMSAKRITLELLLGAGSFALVILFAFSLILMRFFPAEIFSSQGALWLCHLGIYTLACYTLSVLLSHLVTRFRHPKDVLTMLSQLISLGSAFLGGAFLSQSLINSTMSRIASFTPLYWYVKGNTLIQTGTFSELAVCWGLLALFTLAFALLTMYVNFHDLARHQ</sequence>
<feature type="transmembrane region" description="Helical" evidence="6">
    <location>
        <begin position="223"/>
        <end position="247"/>
    </location>
</feature>
<dbReference type="AlphaFoldDB" id="A0A9D1HN47"/>
<feature type="domain" description="ABC-2 type transporter transmembrane" evidence="7">
    <location>
        <begin position="19"/>
        <end position="368"/>
    </location>
</feature>
<feature type="transmembrane region" description="Helical" evidence="6">
    <location>
        <begin position="184"/>
        <end position="202"/>
    </location>
</feature>
<dbReference type="GO" id="GO:0140359">
    <property type="term" value="F:ABC-type transporter activity"/>
    <property type="evidence" value="ECO:0007669"/>
    <property type="project" value="InterPro"/>
</dbReference>
<keyword evidence="5 6" id="KW-0472">Membrane</keyword>
<proteinExistence type="predicted"/>
<dbReference type="Pfam" id="PF12698">
    <property type="entry name" value="ABC2_membrane_3"/>
    <property type="match status" value="1"/>
</dbReference>
<comment type="caution">
    <text evidence="8">The sequence shown here is derived from an EMBL/GenBank/DDBJ whole genome shotgun (WGS) entry which is preliminary data.</text>
</comment>
<dbReference type="PANTHER" id="PTHR30294">
    <property type="entry name" value="MEMBRANE COMPONENT OF ABC TRANSPORTER YHHJ-RELATED"/>
    <property type="match status" value="1"/>
</dbReference>
<evidence type="ECO:0000256" key="6">
    <source>
        <dbReference type="SAM" id="Phobius"/>
    </source>
</evidence>
<evidence type="ECO:0000256" key="1">
    <source>
        <dbReference type="ARBA" id="ARBA00004651"/>
    </source>
</evidence>
<dbReference type="Proteomes" id="UP000824175">
    <property type="component" value="Unassembled WGS sequence"/>
</dbReference>
<evidence type="ECO:0000256" key="5">
    <source>
        <dbReference type="ARBA" id="ARBA00023136"/>
    </source>
</evidence>
<evidence type="ECO:0000256" key="2">
    <source>
        <dbReference type="ARBA" id="ARBA00022475"/>
    </source>
</evidence>
<gene>
    <name evidence="8" type="ORF">IAD15_06540</name>
</gene>
<dbReference type="InterPro" id="IPR013525">
    <property type="entry name" value="ABC2_TM"/>
</dbReference>
<name>A0A9D1HN47_9FIRM</name>
<feature type="transmembrane region" description="Helical" evidence="6">
    <location>
        <begin position="259"/>
        <end position="281"/>
    </location>
</feature>
<evidence type="ECO:0000259" key="7">
    <source>
        <dbReference type="Pfam" id="PF12698"/>
    </source>
</evidence>
<reference evidence="8" key="2">
    <citation type="journal article" date="2021" name="PeerJ">
        <title>Extensive microbial diversity within the chicken gut microbiome revealed by metagenomics and culture.</title>
        <authorList>
            <person name="Gilroy R."/>
            <person name="Ravi A."/>
            <person name="Getino M."/>
            <person name="Pursley I."/>
            <person name="Horton D.L."/>
            <person name="Alikhan N.F."/>
            <person name="Baker D."/>
            <person name="Gharbi K."/>
            <person name="Hall N."/>
            <person name="Watson M."/>
            <person name="Adriaenssens E.M."/>
            <person name="Foster-Nyarko E."/>
            <person name="Jarju S."/>
            <person name="Secka A."/>
            <person name="Antonio M."/>
            <person name="Oren A."/>
            <person name="Chaudhuri R.R."/>
            <person name="La Ragione R."/>
            <person name="Hildebrand F."/>
            <person name="Pallen M.J."/>
        </authorList>
    </citation>
    <scope>NUCLEOTIDE SEQUENCE</scope>
    <source>
        <strain evidence="8">CHK195-11698</strain>
    </source>
</reference>
<protein>
    <submittedName>
        <fullName evidence="8">ABC transporter permease</fullName>
    </submittedName>
</protein>
<evidence type="ECO:0000256" key="4">
    <source>
        <dbReference type="ARBA" id="ARBA00022989"/>
    </source>
</evidence>
<evidence type="ECO:0000313" key="8">
    <source>
        <dbReference type="EMBL" id="HIU13712.1"/>
    </source>
</evidence>
<dbReference type="EMBL" id="DVMJ01000055">
    <property type="protein sequence ID" value="HIU13712.1"/>
    <property type="molecule type" value="Genomic_DNA"/>
</dbReference>
<keyword evidence="2" id="KW-1003">Cell membrane</keyword>
<feature type="transmembrane region" description="Helical" evidence="6">
    <location>
        <begin position="293"/>
        <end position="313"/>
    </location>
</feature>
<reference evidence="8" key="1">
    <citation type="submission" date="2020-10" db="EMBL/GenBank/DDBJ databases">
        <authorList>
            <person name="Gilroy R."/>
        </authorList>
    </citation>
    <scope>NUCLEOTIDE SEQUENCE</scope>
    <source>
        <strain evidence="8">CHK195-11698</strain>
    </source>
</reference>
<evidence type="ECO:0000256" key="3">
    <source>
        <dbReference type="ARBA" id="ARBA00022692"/>
    </source>
</evidence>
<organism evidence="8 9">
    <name type="scientific">Candidatus Fimiplasma intestinipullorum</name>
    <dbReference type="NCBI Taxonomy" id="2840825"/>
    <lineage>
        <taxon>Bacteria</taxon>
        <taxon>Bacillati</taxon>
        <taxon>Bacillota</taxon>
        <taxon>Clostridia</taxon>
        <taxon>Eubacteriales</taxon>
        <taxon>Candidatus Fimiplasma</taxon>
    </lineage>
</organism>
<comment type="subcellular location">
    <subcellularLocation>
        <location evidence="1">Cell membrane</location>
        <topology evidence="1">Multi-pass membrane protein</topology>
    </subcellularLocation>
</comment>
<dbReference type="PANTHER" id="PTHR30294:SF29">
    <property type="entry name" value="MULTIDRUG ABC TRANSPORTER PERMEASE YBHS-RELATED"/>
    <property type="match status" value="1"/>
</dbReference>
<evidence type="ECO:0000313" key="9">
    <source>
        <dbReference type="Proteomes" id="UP000824175"/>
    </source>
</evidence>
<dbReference type="Gene3D" id="3.40.1710.10">
    <property type="entry name" value="abc type-2 transporter like domain"/>
    <property type="match status" value="1"/>
</dbReference>
<keyword evidence="3 6" id="KW-0812">Transmembrane</keyword>